<dbReference type="SUPFAM" id="SSF46689">
    <property type="entry name" value="Homeodomain-like"/>
    <property type="match status" value="2"/>
</dbReference>
<keyword evidence="1" id="KW-0805">Transcription regulation</keyword>
<dbReference type="GO" id="GO:0043565">
    <property type="term" value="F:sequence-specific DNA binding"/>
    <property type="evidence" value="ECO:0007669"/>
    <property type="project" value="InterPro"/>
</dbReference>
<evidence type="ECO:0000313" key="6">
    <source>
        <dbReference type="EMBL" id="TNJ64400.1"/>
    </source>
</evidence>
<reference evidence="6 7" key="1">
    <citation type="submission" date="2019-05" db="EMBL/GenBank/DDBJ databases">
        <title>We sequenced the genome of Paenibacillus hemerocallicola KCTC 33185 for further insight into its adaptation and study the phylogeny of Paenibacillus.</title>
        <authorList>
            <person name="Narsing Rao M.P."/>
        </authorList>
    </citation>
    <scope>NUCLEOTIDE SEQUENCE [LARGE SCALE GENOMIC DNA]</scope>
    <source>
        <strain evidence="6 7">KCTC 33185</strain>
    </source>
</reference>
<protein>
    <submittedName>
        <fullName evidence="6">AraC family transcriptional regulator</fullName>
    </submittedName>
</protein>
<dbReference type="InterPro" id="IPR014710">
    <property type="entry name" value="RmlC-like_jellyroll"/>
</dbReference>
<dbReference type="InterPro" id="IPR018062">
    <property type="entry name" value="HTH_AraC-typ_CS"/>
</dbReference>
<gene>
    <name evidence="6" type="ORF">FE784_20760</name>
</gene>
<sequence>MANQTDSFHLFNELSEHVTLRIASCSALYHPPHWSESKQHPDYDLWIVLAGTVNLRMGGVSGSAKPGDLILFYPNVPYSASTGEDGCRFLYVHFDFGIGDRSRILDDFSLSGIVPGAFVSEEAALFRRAFERYRNRSAVSSVRLKGCLTLLLSRIIEHAAESGASGFDPSPSTALPKKGTVRHMDALQPVFGYLHEHLQRPIAIRELAELIGMSEKYFITYFKNTVGVTPGYYLYQVRMNRARDYLYLEQYSIKQIAELLGYPDPYTFSKAFKKYYNRPPSRFV</sequence>
<dbReference type="Pfam" id="PF12833">
    <property type="entry name" value="HTH_18"/>
    <property type="match status" value="1"/>
</dbReference>
<dbReference type="Gene3D" id="1.10.10.60">
    <property type="entry name" value="Homeodomain-like"/>
    <property type="match status" value="2"/>
</dbReference>
<dbReference type="InterPro" id="IPR009057">
    <property type="entry name" value="Homeodomain-like_sf"/>
</dbReference>
<dbReference type="Proteomes" id="UP000307943">
    <property type="component" value="Unassembled WGS sequence"/>
</dbReference>
<dbReference type="SMART" id="SM00342">
    <property type="entry name" value="HTH_ARAC"/>
    <property type="match status" value="1"/>
</dbReference>
<name>A0A5C4T6V4_9BACL</name>
<evidence type="ECO:0000256" key="3">
    <source>
        <dbReference type="ARBA" id="ARBA00023159"/>
    </source>
</evidence>
<keyword evidence="7" id="KW-1185">Reference proteome</keyword>
<organism evidence="6 7">
    <name type="scientific">Paenibacillus hemerocallicola</name>
    <dbReference type="NCBI Taxonomy" id="1172614"/>
    <lineage>
        <taxon>Bacteria</taxon>
        <taxon>Bacillati</taxon>
        <taxon>Bacillota</taxon>
        <taxon>Bacilli</taxon>
        <taxon>Bacillales</taxon>
        <taxon>Paenibacillaceae</taxon>
        <taxon>Paenibacillus</taxon>
    </lineage>
</organism>
<evidence type="ECO:0000256" key="1">
    <source>
        <dbReference type="ARBA" id="ARBA00023015"/>
    </source>
</evidence>
<dbReference type="PROSITE" id="PS00041">
    <property type="entry name" value="HTH_ARAC_FAMILY_1"/>
    <property type="match status" value="1"/>
</dbReference>
<keyword evidence="4" id="KW-0804">Transcription</keyword>
<dbReference type="InterPro" id="IPR018060">
    <property type="entry name" value="HTH_AraC"/>
</dbReference>
<dbReference type="GO" id="GO:0003700">
    <property type="term" value="F:DNA-binding transcription factor activity"/>
    <property type="evidence" value="ECO:0007669"/>
    <property type="project" value="InterPro"/>
</dbReference>
<dbReference type="EMBL" id="VDCQ01000030">
    <property type="protein sequence ID" value="TNJ64400.1"/>
    <property type="molecule type" value="Genomic_DNA"/>
</dbReference>
<evidence type="ECO:0000259" key="5">
    <source>
        <dbReference type="PROSITE" id="PS01124"/>
    </source>
</evidence>
<dbReference type="PROSITE" id="PS01124">
    <property type="entry name" value="HTH_ARAC_FAMILY_2"/>
    <property type="match status" value="1"/>
</dbReference>
<dbReference type="OrthoDB" id="9813413at2"/>
<dbReference type="PANTHER" id="PTHR46796">
    <property type="entry name" value="HTH-TYPE TRANSCRIPTIONAL ACTIVATOR RHAS-RELATED"/>
    <property type="match status" value="1"/>
</dbReference>
<feature type="domain" description="HTH araC/xylS-type" evidence="5">
    <location>
        <begin position="188"/>
        <end position="284"/>
    </location>
</feature>
<proteinExistence type="predicted"/>
<evidence type="ECO:0000256" key="4">
    <source>
        <dbReference type="ARBA" id="ARBA00023163"/>
    </source>
</evidence>
<keyword evidence="3" id="KW-0010">Activator</keyword>
<keyword evidence="2" id="KW-0238">DNA-binding</keyword>
<dbReference type="SUPFAM" id="SSF51215">
    <property type="entry name" value="Regulatory protein AraC"/>
    <property type="match status" value="1"/>
</dbReference>
<dbReference type="InterPro" id="IPR003313">
    <property type="entry name" value="AraC-bd"/>
</dbReference>
<evidence type="ECO:0000313" key="7">
    <source>
        <dbReference type="Proteomes" id="UP000307943"/>
    </source>
</evidence>
<dbReference type="AlphaFoldDB" id="A0A5C4T6V4"/>
<dbReference type="InterPro" id="IPR037923">
    <property type="entry name" value="HTH-like"/>
</dbReference>
<dbReference type="Pfam" id="PF02311">
    <property type="entry name" value="AraC_binding"/>
    <property type="match status" value="1"/>
</dbReference>
<dbReference type="RefSeq" id="WP_139604146.1">
    <property type="nucleotide sequence ID" value="NZ_VDCQ01000030.1"/>
</dbReference>
<accession>A0A5C4T6V4</accession>
<dbReference type="InterPro" id="IPR050204">
    <property type="entry name" value="AraC_XylS_family_regulators"/>
</dbReference>
<comment type="caution">
    <text evidence="6">The sequence shown here is derived from an EMBL/GenBank/DDBJ whole genome shotgun (WGS) entry which is preliminary data.</text>
</comment>
<evidence type="ECO:0000256" key="2">
    <source>
        <dbReference type="ARBA" id="ARBA00023125"/>
    </source>
</evidence>
<dbReference type="Gene3D" id="2.60.120.10">
    <property type="entry name" value="Jelly Rolls"/>
    <property type="match status" value="1"/>
</dbReference>